<dbReference type="PANTHER" id="PTHR43161:SF25">
    <property type="entry name" value="ALCOHOL DEHYDROGENASE, PUTATIVE (AFU_ORTHOLOGUE AFUA_1G14390)-RELATED"/>
    <property type="match status" value="1"/>
</dbReference>
<evidence type="ECO:0000256" key="3">
    <source>
        <dbReference type="ARBA" id="ARBA00008072"/>
    </source>
</evidence>
<evidence type="ECO:0000256" key="5">
    <source>
        <dbReference type="ARBA" id="ARBA00022833"/>
    </source>
</evidence>
<keyword evidence="9" id="KW-0812">Transmembrane</keyword>
<dbReference type="PROSITE" id="PS00059">
    <property type="entry name" value="ADH_ZINC"/>
    <property type="match status" value="1"/>
</dbReference>
<evidence type="ECO:0000256" key="2">
    <source>
        <dbReference type="ARBA" id="ARBA00004921"/>
    </source>
</evidence>
<keyword evidence="6" id="KW-0560">Oxidoreductase</keyword>
<comment type="cofactor">
    <cofactor evidence="1 8">
        <name>Zn(2+)</name>
        <dbReference type="ChEBI" id="CHEBI:29105"/>
    </cofactor>
</comment>
<dbReference type="Pfam" id="PF00107">
    <property type="entry name" value="ADH_zinc_N"/>
    <property type="match status" value="1"/>
</dbReference>
<sequence>MSTSDEEKVQISLLTAAKTLERTSISMPPPSPTELQIAIRSTTLCGSDLHYYNHYCNGDIIVKSPMALGHESSGIVTAVGEGVRENWSVGDRVALEVGVPCGECGECSSGRYNICSGLKFRGSAKSAPHYWGTLQERINHPARWCHKLPDNVSFTAAALLEPLSVAIHATRRVRRLGTLGPSSSILILGAGALGLLVAAMCKLSGASKIVISDINTGRTSFAVENGFATHVHRPTVRQKHPETVQERLDTAKDSANAAKTTLGREGGFDATFECTGMEICTQTGIYATRSGGCLVLLGMGNPVQTLPISAAALREVDILGGFRYANTYKEGIEIVSSGLIPALEKIVTHKMIGVEGVQDAFEMAGRQVDDAGALVIKVECAFGGES</sequence>
<feature type="domain" description="Enoyl reductase (ER)" evidence="10">
    <location>
        <begin position="15"/>
        <end position="376"/>
    </location>
</feature>
<keyword evidence="4 8" id="KW-0479">Metal-binding</keyword>
<proteinExistence type="inferred from homology"/>
<name>A0A317SJ19_9PEZI</name>
<dbReference type="InterPro" id="IPR002328">
    <property type="entry name" value="ADH_Zn_CS"/>
</dbReference>
<evidence type="ECO:0000256" key="6">
    <source>
        <dbReference type="ARBA" id="ARBA00023002"/>
    </source>
</evidence>
<dbReference type="GO" id="GO:0003939">
    <property type="term" value="F:L-iditol 2-dehydrogenase (NAD+) activity"/>
    <property type="evidence" value="ECO:0007669"/>
    <property type="project" value="TreeGrafter"/>
</dbReference>
<dbReference type="InterPro" id="IPR011032">
    <property type="entry name" value="GroES-like_sf"/>
</dbReference>
<dbReference type="InterPro" id="IPR020843">
    <property type="entry name" value="ER"/>
</dbReference>
<keyword evidence="9" id="KW-1133">Transmembrane helix</keyword>
<evidence type="ECO:0000256" key="9">
    <source>
        <dbReference type="SAM" id="Phobius"/>
    </source>
</evidence>
<dbReference type="SMART" id="SM00829">
    <property type="entry name" value="PKS_ER"/>
    <property type="match status" value="1"/>
</dbReference>
<dbReference type="STRING" id="42249.A0A317SJ19"/>
<protein>
    <submittedName>
        <fullName evidence="11">GroES-like protein</fullName>
    </submittedName>
</protein>
<evidence type="ECO:0000259" key="10">
    <source>
        <dbReference type="SMART" id="SM00829"/>
    </source>
</evidence>
<gene>
    <name evidence="11" type="ORF">C7212DRAFT_300039</name>
</gene>
<dbReference type="EMBL" id="PYWC01000083">
    <property type="protein sequence ID" value="PWW73251.1"/>
    <property type="molecule type" value="Genomic_DNA"/>
</dbReference>
<dbReference type="OrthoDB" id="5363962at2759"/>
<dbReference type="InterPro" id="IPR045306">
    <property type="entry name" value="SDH-like"/>
</dbReference>
<dbReference type="SUPFAM" id="SSF51735">
    <property type="entry name" value="NAD(P)-binding Rossmann-fold domains"/>
    <property type="match status" value="1"/>
</dbReference>
<dbReference type="Pfam" id="PF08240">
    <property type="entry name" value="ADH_N"/>
    <property type="match status" value="1"/>
</dbReference>
<comment type="similarity">
    <text evidence="3 8">Belongs to the zinc-containing alcohol dehydrogenase family.</text>
</comment>
<feature type="transmembrane region" description="Helical" evidence="9">
    <location>
        <begin position="179"/>
        <end position="200"/>
    </location>
</feature>
<reference evidence="11 12" key="1">
    <citation type="submission" date="2018-03" db="EMBL/GenBank/DDBJ databases">
        <title>Genomes of Pezizomycetes fungi and the evolution of truffles.</title>
        <authorList>
            <person name="Murat C."/>
            <person name="Payen T."/>
            <person name="Noel B."/>
            <person name="Kuo A."/>
            <person name="Martin F.M."/>
        </authorList>
    </citation>
    <scope>NUCLEOTIDE SEQUENCE [LARGE SCALE GENOMIC DNA]</scope>
    <source>
        <strain evidence="11">091103-1</strain>
    </source>
</reference>
<evidence type="ECO:0000256" key="4">
    <source>
        <dbReference type="ARBA" id="ARBA00022723"/>
    </source>
</evidence>
<dbReference type="InterPro" id="IPR013154">
    <property type="entry name" value="ADH-like_N"/>
</dbReference>
<comment type="pathway">
    <text evidence="2">Carbohydrate degradation.</text>
</comment>
<comment type="caution">
    <text evidence="11">The sequence shown here is derived from an EMBL/GenBank/DDBJ whole genome shotgun (WGS) entry which is preliminary data.</text>
</comment>
<dbReference type="SUPFAM" id="SSF50129">
    <property type="entry name" value="GroES-like"/>
    <property type="match status" value="1"/>
</dbReference>
<dbReference type="AlphaFoldDB" id="A0A317SJ19"/>
<evidence type="ECO:0000313" key="11">
    <source>
        <dbReference type="EMBL" id="PWW73251.1"/>
    </source>
</evidence>
<keyword evidence="12" id="KW-1185">Reference proteome</keyword>
<dbReference type="InterPro" id="IPR013149">
    <property type="entry name" value="ADH-like_C"/>
</dbReference>
<dbReference type="PANTHER" id="PTHR43161">
    <property type="entry name" value="SORBITOL DEHYDROGENASE"/>
    <property type="match status" value="1"/>
</dbReference>
<evidence type="ECO:0000256" key="1">
    <source>
        <dbReference type="ARBA" id="ARBA00001947"/>
    </source>
</evidence>
<keyword evidence="7" id="KW-0520">NAD</keyword>
<organism evidence="11 12">
    <name type="scientific">Tuber magnatum</name>
    <name type="common">white Piedmont truffle</name>
    <dbReference type="NCBI Taxonomy" id="42249"/>
    <lineage>
        <taxon>Eukaryota</taxon>
        <taxon>Fungi</taxon>
        <taxon>Dikarya</taxon>
        <taxon>Ascomycota</taxon>
        <taxon>Pezizomycotina</taxon>
        <taxon>Pezizomycetes</taxon>
        <taxon>Pezizales</taxon>
        <taxon>Tuberaceae</taxon>
        <taxon>Tuber</taxon>
    </lineage>
</organism>
<dbReference type="CDD" id="cd05285">
    <property type="entry name" value="sorbitol_DH"/>
    <property type="match status" value="1"/>
</dbReference>
<dbReference type="InterPro" id="IPR036291">
    <property type="entry name" value="NAD(P)-bd_dom_sf"/>
</dbReference>
<accession>A0A317SJ19</accession>
<evidence type="ECO:0000256" key="8">
    <source>
        <dbReference type="RuleBase" id="RU361277"/>
    </source>
</evidence>
<keyword evidence="5 8" id="KW-0862">Zinc</keyword>
<keyword evidence="9" id="KW-0472">Membrane</keyword>
<dbReference type="Gene3D" id="3.90.180.10">
    <property type="entry name" value="Medium-chain alcohol dehydrogenases, catalytic domain"/>
    <property type="match status" value="1"/>
</dbReference>
<dbReference type="GO" id="GO:0006062">
    <property type="term" value="P:sorbitol catabolic process"/>
    <property type="evidence" value="ECO:0007669"/>
    <property type="project" value="TreeGrafter"/>
</dbReference>
<evidence type="ECO:0000313" key="12">
    <source>
        <dbReference type="Proteomes" id="UP000246991"/>
    </source>
</evidence>
<dbReference type="Proteomes" id="UP000246991">
    <property type="component" value="Unassembled WGS sequence"/>
</dbReference>
<evidence type="ECO:0000256" key="7">
    <source>
        <dbReference type="ARBA" id="ARBA00023027"/>
    </source>
</evidence>
<dbReference type="Gene3D" id="3.40.50.720">
    <property type="entry name" value="NAD(P)-binding Rossmann-like Domain"/>
    <property type="match status" value="1"/>
</dbReference>
<dbReference type="GO" id="GO:0008270">
    <property type="term" value="F:zinc ion binding"/>
    <property type="evidence" value="ECO:0007669"/>
    <property type="project" value="InterPro"/>
</dbReference>